<name>A0A0D3F6F9_9ORYZ</name>
<dbReference type="Gramene" id="OBART02G20690.1">
    <property type="protein sequence ID" value="OBART02G20690.1"/>
    <property type="gene ID" value="OBART02G20690"/>
</dbReference>
<keyword evidence="2" id="KW-0433">Leucine-rich repeat</keyword>
<dbReference type="GO" id="GO:0042742">
    <property type="term" value="P:defense response to bacterium"/>
    <property type="evidence" value="ECO:0007669"/>
    <property type="project" value="UniProtKB-ARBA"/>
</dbReference>
<evidence type="ECO:0000256" key="1">
    <source>
        <dbReference type="ARBA" id="ARBA00008894"/>
    </source>
</evidence>
<dbReference type="FunFam" id="3.40.50.300:FF:001091">
    <property type="entry name" value="Probable disease resistance protein At1g61300"/>
    <property type="match status" value="1"/>
</dbReference>
<dbReference type="PANTHER" id="PTHR23155">
    <property type="entry name" value="DISEASE RESISTANCE PROTEIN RP"/>
    <property type="match status" value="1"/>
</dbReference>
<dbReference type="eggNOG" id="KOG4658">
    <property type="taxonomic scope" value="Eukaryota"/>
</dbReference>
<evidence type="ECO:0000259" key="7">
    <source>
        <dbReference type="Pfam" id="PF00931"/>
    </source>
</evidence>
<dbReference type="Pfam" id="PF00931">
    <property type="entry name" value="NB-ARC"/>
    <property type="match status" value="1"/>
</dbReference>
<dbReference type="PRINTS" id="PR00364">
    <property type="entry name" value="DISEASERSIST"/>
</dbReference>
<feature type="domain" description="NB-ARC" evidence="7">
    <location>
        <begin position="189"/>
        <end position="338"/>
    </location>
</feature>
<evidence type="ECO:0000256" key="5">
    <source>
        <dbReference type="ARBA" id="ARBA00022821"/>
    </source>
</evidence>
<dbReference type="InterPro" id="IPR058922">
    <property type="entry name" value="WHD_DRP"/>
</dbReference>
<reference evidence="11" key="2">
    <citation type="submission" date="2015-03" db="UniProtKB">
        <authorList>
            <consortium name="EnsemblPlants"/>
        </authorList>
    </citation>
    <scope>IDENTIFICATION</scope>
</reference>
<evidence type="ECO:0000256" key="3">
    <source>
        <dbReference type="ARBA" id="ARBA00022737"/>
    </source>
</evidence>
<dbReference type="InterPro" id="IPR002182">
    <property type="entry name" value="NB-ARC"/>
</dbReference>
<dbReference type="SMR" id="A0A0D3F6F9"/>
<dbReference type="InterPro" id="IPR042197">
    <property type="entry name" value="Apaf_helical"/>
</dbReference>
<dbReference type="InterPro" id="IPR044974">
    <property type="entry name" value="Disease_R_plants"/>
</dbReference>
<dbReference type="Gene3D" id="1.10.10.10">
    <property type="entry name" value="Winged helix-like DNA-binding domain superfamily/Winged helix DNA-binding domain"/>
    <property type="match status" value="1"/>
</dbReference>
<evidence type="ECO:0000259" key="8">
    <source>
        <dbReference type="Pfam" id="PF18052"/>
    </source>
</evidence>
<reference evidence="11" key="1">
    <citation type="journal article" date="2009" name="Rice">
        <title>De Novo Next Generation Sequencing of Plant Genomes.</title>
        <authorList>
            <person name="Rounsley S."/>
            <person name="Marri P.R."/>
            <person name="Yu Y."/>
            <person name="He R."/>
            <person name="Sisneros N."/>
            <person name="Goicoechea J.L."/>
            <person name="Lee S.J."/>
            <person name="Angelova A."/>
            <person name="Kudrna D."/>
            <person name="Luo M."/>
            <person name="Affourtit J."/>
            <person name="Desany B."/>
            <person name="Knight J."/>
            <person name="Niazi F."/>
            <person name="Egholm M."/>
            <person name="Wing R.A."/>
        </authorList>
    </citation>
    <scope>NUCLEOTIDE SEQUENCE [LARGE SCALE GENOMIC DNA]</scope>
    <source>
        <strain evidence="11">cv. IRGC 105608</strain>
    </source>
</reference>
<dbReference type="InterPro" id="IPR027417">
    <property type="entry name" value="P-loop_NTPase"/>
</dbReference>
<dbReference type="Gene3D" id="1.20.5.4130">
    <property type="match status" value="1"/>
</dbReference>
<dbReference type="EnsemblPlants" id="OBART02G20690.1">
    <property type="protein sequence ID" value="OBART02G20690.1"/>
    <property type="gene ID" value="OBART02G20690"/>
</dbReference>
<dbReference type="FunFam" id="1.10.10.10:FF:000322">
    <property type="entry name" value="Probable disease resistance protein At1g63360"/>
    <property type="match status" value="1"/>
</dbReference>
<sequence>MASATFGAMDSVLSKLTDLLTFEYKLLEEVKRDIVFVKSELESMHAFLKKMSEVEDELDEQVKCWRKEVRELSYDIEDHIDEFAVHLKDEPGCELHGIPSFISQIVKSIASIRNHYQIAKEMRGIRAFVGEASRRHKRYKVDDTISKPSKVTVDPRLPALYKDASDLVGIDGPKIELIRWLTEGVSGPEQQLKVVPIVGSGGLGKTTLANQVYHNLEGIFESRAFVTVSQKPDMMKILREILSGIGYNGLEAAWDEGKLIHEVRKYLRFVRYCVVLDDIWSISVWEILRCALPENNRGSRIVVTTRITDIARACCAPRHCDIYHLKPLDNTSSRRLFFKRICGSEDSLPSHVKGVAEKILKKCGGMPLAIISIASLLATKAQTKEQWESVNISLESGLDKHIGFEGMNWILSLSYNHLPQHLKTCMLYLCLFPEDYIISKDILVQQWIAEGFVFPEHGRNLEEAGYYYFNELINRSMAQPVDIEYNGEAMSCRVHDMIRSLIISKSNQENFVTIFSTSEAASVMTPGKIRRLSVQYIDEECGMVPMLPTLSHARSFSIFGHCNKMPSLTEFKVLRVLEMDDCWKLENHHLKHIGRLSQLKYLGLRRTPISELPEQIGELKYLETLDLRLSHLTELPAAVVRLRRLVHLFFDSNIKLPDGIGEMQSLQQLSSFDVCRSSITSLQELSRLSNLRVLVMSWRSFGMIGDVRSYNNNLVSSLGRLGTCSLRSIYIQGYNSSLQDFSLDLWCPPPSLLQKFVANKCLSVIPNWLGSLINLSYINVDVLRAAQRDLDILGELPNLLFLRLGSETAPQERLIIRDQCFEHLKEFKFICLLTEGLEFQVGAMPRLERLCFQFVALEIIYATGGFDFGIQHLLSLKEAFVKIDCFAAWAGVGNAAEAAIRNSARALPNNPLLNIERFSANDDDMEEDFGFVVLGRRMQQRMPQPET</sequence>
<dbReference type="GO" id="GO:0043531">
    <property type="term" value="F:ADP binding"/>
    <property type="evidence" value="ECO:0007669"/>
    <property type="project" value="InterPro"/>
</dbReference>
<dbReference type="SUPFAM" id="SSF52540">
    <property type="entry name" value="P-loop containing nucleoside triphosphate hydrolases"/>
    <property type="match status" value="1"/>
</dbReference>
<keyword evidence="3" id="KW-0677">Repeat</keyword>
<organism evidence="11">
    <name type="scientific">Oryza barthii</name>
    <dbReference type="NCBI Taxonomy" id="65489"/>
    <lineage>
        <taxon>Eukaryota</taxon>
        <taxon>Viridiplantae</taxon>
        <taxon>Streptophyta</taxon>
        <taxon>Embryophyta</taxon>
        <taxon>Tracheophyta</taxon>
        <taxon>Spermatophyta</taxon>
        <taxon>Magnoliopsida</taxon>
        <taxon>Liliopsida</taxon>
        <taxon>Poales</taxon>
        <taxon>Poaceae</taxon>
        <taxon>BOP clade</taxon>
        <taxon>Oryzoideae</taxon>
        <taxon>Oryzeae</taxon>
        <taxon>Oryzinae</taxon>
        <taxon>Oryza</taxon>
    </lineage>
</organism>
<feature type="domain" description="Disease resistance R13L4/SHOC-2-like LRR" evidence="10">
    <location>
        <begin position="552"/>
        <end position="912"/>
    </location>
</feature>
<accession>A0A0D3F6F9</accession>
<dbReference type="InterPro" id="IPR036388">
    <property type="entry name" value="WH-like_DNA-bd_sf"/>
</dbReference>
<dbReference type="PANTHER" id="PTHR23155:SF1228">
    <property type="entry name" value="NB-ARC DOMAIN CONTAINING PROTEIN, EXPRESSED"/>
    <property type="match status" value="1"/>
</dbReference>
<dbReference type="InterPro" id="IPR032675">
    <property type="entry name" value="LRR_dom_sf"/>
</dbReference>
<dbReference type="Proteomes" id="UP000026960">
    <property type="component" value="Chromosome 2"/>
</dbReference>
<evidence type="ECO:0000259" key="10">
    <source>
        <dbReference type="Pfam" id="PF23598"/>
    </source>
</evidence>
<dbReference type="CDD" id="cd14798">
    <property type="entry name" value="RX-CC_like"/>
    <property type="match status" value="1"/>
</dbReference>
<evidence type="ECO:0000313" key="11">
    <source>
        <dbReference type="EnsemblPlants" id="OBART02G20690.1"/>
    </source>
</evidence>
<evidence type="ECO:0000256" key="4">
    <source>
        <dbReference type="ARBA" id="ARBA00022741"/>
    </source>
</evidence>
<dbReference type="InterPro" id="IPR041118">
    <property type="entry name" value="Rx_N"/>
</dbReference>
<dbReference type="InterPro" id="IPR055414">
    <property type="entry name" value="LRR_R13L4/SHOC2-like"/>
</dbReference>
<dbReference type="Gene3D" id="3.80.10.10">
    <property type="entry name" value="Ribonuclease Inhibitor"/>
    <property type="match status" value="1"/>
</dbReference>
<dbReference type="GO" id="GO:0002758">
    <property type="term" value="P:innate immune response-activating signaling pathway"/>
    <property type="evidence" value="ECO:0007669"/>
    <property type="project" value="UniProtKB-ARBA"/>
</dbReference>
<evidence type="ECO:0000313" key="12">
    <source>
        <dbReference type="Proteomes" id="UP000026960"/>
    </source>
</evidence>
<dbReference type="HOGENOM" id="CLU_000837_25_0_1"/>
<dbReference type="STRING" id="65489.A0A0D3F6F9"/>
<evidence type="ECO:0000256" key="2">
    <source>
        <dbReference type="ARBA" id="ARBA00022614"/>
    </source>
</evidence>
<evidence type="ECO:0000256" key="6">
    <source>
        <dbReference type="ARBA" id="ARBA00023054"/>
    </source>
</evidence>
<feature type="domain" description="Disease resistance protein winged helix" evidence="9">
    <location>
        <begin position="431"/>
        <end position="502"/>
    </location>
</feature>
<keyword evidence="4" id="KW-0547">Nucleotide-binding</keyword>
<keyword evidence="5" id="KW-0611">Plant defense</keyword>
<dbReference type="AlphaFoldDB" id="A0A0D3F6F9"/>
<dbReference type="PaxDb" id="65489-OBART02G20690.1"/>
<dbReference type="Gene3D" id="3.40.50.300">
    <property type="entry name" value="P-loop containing nucleotide triphosphate hydrolases"/>
    <property type="match status" value="1"/>
</dbReference>
<dbReference type="Pfam" id="PF23559">
    <property type="entry name" value="WHD_DRP"/>
    <property type="match status" value="1"/>
</dbReference>
<comment type="similarity">
    <text evidence="1">Belongs to the disease resistance NB-LRR family.</text>
</comment>
<dbReference type="GO" id="GO:0009626">
    <property type="term" value="P:plant-type hypersensitive response"/>
    <property type="evidence" value="ECO:0007669"/>
    <property type="project" value="UniProtKB-ARBA"/>
</dbReference>
<keyword evidence="6" id="KW-0175">Coiled coil</keyword>
<dbReference type="SUPFAM" id="SSF52058">
    <property type="entry name" value="L domain-like"/>
    <property type="match status" value="1"/>
</dbReference>
<dbReference type="Pfam" id="PF18052">
    <property type="entry name" value="Rx_N"/>
    <property type="match status" value="1"/>
</dbReference>
<dbReference type="Gene3D" id="1.10.8.430">
    <property type="entry name" value="Helical domain of apoptotic protease-activating factors"/>
    <property type="match status" value="1"/>
</dbReference>
<dbReference type="Pfam" id="PF23598">
    <property type="entry name" value="LRR_14"/>
    <property type="match status" value="1"/>
</dbReference>
<keyword evidence="12" id="KW-1185">Reference proteome</keyword>
<evidence type="ECO:0000259" key="9">
    <source>
        <dbReference type="Pfam" id="PF23559"/>
    </source>
</evidence>
<feature type="domain" description="Disease resistance N-terminal" evidence="8">
    <location>
        <begin position="8"/>
        <end position="91"/>
    </location>
</feature>
<proteinExistence type="inferred from homology"/>
<dbReference type="InterPro" id="IPR038005">
    <property type="entry name" value="RX-like_CC"/>
</dbReference>
<protein>
    <submittedName>
        <fullName evidence="11">Uncharacterized protein</fullName>
    </submittedName>
</protein>